<dbReference type="GO" id="GO:0046872">
    <property type="term" value="F:metal ion binding"/>
    <property type="evidence" value="ECO:0007669"/>
    <property type="project" value="UniProtKB-KW"/>
</dbReference>
<dbReference type="OrthoDB" id="9807664at2"/>
<comment type="caution">
    <text evidence="2">The sequence shown here is derived from an EMBL/GenBank/DDBJ whole genome shotgun (WGS) entry which is preliminary data.</text>
</comment>
<gene>
    <name evidence="2" type="ORF">RU87_GL000023</name>
</gene>
<reference evidence="2 3" key="1">
    <citation type="submission" date="2014-12" db="EMBL/GenBank/DDBJ databases">
        <title>Draft genome sequences of 10 type strains of Lactococcus.</title>
        <authorList>
            <person name="Sun Z."/>
            <person name="Zhong Z."/>
            <person name="Liu W."/>
            <person name="Zhang W."/>
            <person name="Zhang H."/>
        </authorList>
    </citation>
    <scope>NUCLEOTIDE SEQUENCE [LARGE SCALE GENOMIC DNA]</scope>
    <source>
        <strain evidence="2 3">DSM 20686</strain>
    </source>
</reference>
<dbReference type="EMBL" id="JXJX01000001">
    <property type="protein sequence ID" value="PCS08200.1"/>
    <property type="molecule type" value="Genomic_DNA"/>
</dbReference>
<evidence type="ECO:0000313" key="3">
    <source>
        <dbReference type="Proteomes" id="UP000242246"/>
    </source>
</evidence>
<feature type="binding site" evidence="1">
    <location>
        <position position="174"/>
    </location>
    <ligand>
        <name>Zn(2+)</name>
        <dbReference type="ChEBI" id="CHEBI:29105"/>
    </ligand>
</feature>
<dbReference type="InterPro" id="IPR011257">
    <property type="entry name" value="DNA_glycosylase"/>
</dbReference>
<keyword evidence="3" id="KW-1185">Reference proteome</keyword>
<dbReference type="GO" id="GO:0006284">
    <property type="term" value="P:base-excision repair"/>
    <property type="evidence" value="ECO:0007669"/>
    <property type="project" value="InterPro"/>
</dbReference>
<dbReference type="InterPro" id="IPR005019">
    <property type="entry name" value="Adenine_glyco"/>
</dbReference>
<name>A0A2A5S429_9LACT</name>
<proteinExistence type="predicted"/>
<dbReference type="GO" id="GO:0008725">
    <property type="term" value="F:DNA-3-methyladenine glycosylase activity"/>
    <property type="evidence" value="ECO:0007669"/>
    <property type="project" value="InterPro"/>
</dbReference>
<protein>
    <submittedName>
        <fullName evidence="2">DNA-3-methyladenine glycosylase</fullName>
    </submittedName>
</protein>
<dbReference type="Proteomes" id="UP000242246">
    <property type="component" value="Unassembled WGS sequence"/>
</dbReference>
<evidence type="ECO:0000256" key="1">
    <source>
        <dbReference type="PIRSR" id="PIRSR605019-1"/>
    </source>
</evidence>
<keyword evidence="1" id="KW-0479">Metal-binding</keyword>
<organism evidence="2 3">
    <name type="scientific">Pseudolactococcus plantarum</name>
    <dbReference type="NCBI Taxonomy" id="1365"/>
    <lineage>
        <taxon>Bacteria</taxon>
        <taxon>Bacillati</taxon>
        <taxon>Bacillota</taxon>
        <taxon>Bacilli</taxon>
        <taxon>Lactobacillales</taxon>
        <taxon>Streptococcaceae</taxon>
        <taxon>Pseudolactococcus</taxon>
    </lineage>
</organism>
<sequence>MIRCDWVKSAIDERYHDEEWGKPKYDDDILFEMLILEGMQAGLSWTTILNKRENYREALDNFSVQKIKAYKQEKLDELLQNTGLIRNKLKIKSLIKNANAFIAVQEEFGSFATYIWQYVDGKPIDHQFKTINDIPASDAISEKMSKDLKKRGFSFIGPTICYAYMQAVGLVNDHIENCEFR</sequence>
<dbReference type="PANTHER" id="PTHR30037:SF4">
    <property type="entry name" value="DNA-3-METHYLADENINE GLYCOSYLASE I"/>
    <property type="match status" value="1"/>
</dbReference>
<keyword evidence="1" id="KW-0862">Zinc</keyword>
<accession>A0A2A5S429</accession>
<feature type="binding site" evidence="1">
    <location>
        <position position="178"/>
    </location>
    <ligand>
        <name>Zn(2+)</name>
        <dbReference type="ChEBI" id="CHEBI:29105"/>
    </ligand>
</feature>
<dbReference type="PANTHER" id="PTHR30037">
    <property type="entry name" value="DNA-3-METHYLADENINE GLYCOSYLASE 1"/>
    <property type="match status" value="1"/>
</dbReference>
<dbReference type="Pfam" id="PF03352">
    <property type="entry name" value="Adenine_glyco"/>
    <property type="match status" value="1"/>
</dbReference>
<dbReference type="STRING" id="1348632.GCA_001591745_00197"/>
<feature type="binding site" evidence="1">
    <location>
        <position position="4"/>
    </location>
    <ligand>
        <name>Zn(2+)</name>
        <dbReference type="ChEBI" id="CHEBI:29105"/>
    </ligand>
</feature>
<evidence type="ECO:0000313" key="2">
    <source>
        <dbReference type="EMBL" id="PCS08200.1"/>
    </source>
</evidence>
<dbReference type="Gene3D" id="1.10.340.30">
    <property type="entry name" value="Hypothetical protein, domain 2"/>
    <property type="match status" value="1"/>
</dbReference>
<feature type="binding site" evidence="1">
    <location>
        <position position="16"/>
    </location>
    <ligand>
        <name>Zn(2+)</name>
        <dbReference type="ChEBI" id="CHEBI:29105"/>
    </ligand>
</feature>
<dbReference type="InterPro" id="IPR052891">
    <property type="entry name" value="DNA-3mA_glycosylase"/>
</dbReference>
<dbReference type="SUPFAM" id="SSF48150">
    <property type="entry name" value="DNA-glycosylase"/>
    <property type="match status" value="1"/>
</dbReference>
<dbReference type="AlphaFoldDB" id="A0A2A5S429"/>